<dbReference type="Proteomes" id="UP000018888">
    <property type="component" value="Unassembled WGS sequence"/>
</dbReference>
<name>A0A2P4P099_RHIID</name>
<sequence>MPGLTSSNTESENLITDISQEISRLALNLDEEALPETERTRLRAFFTSILNNAKIKVVSNVLNTIPKDNCTERLAYLKKVSTELRSKINIADAFPQGLLYLKPEPLLRTSGANWEYQPDPTLKEILQKTIREHFDAFLKGDFDKTNIPIYLFLSGAGTGKSRNANEFQQTAISSVSKDKDLLARIKDAYVFNVSYENGTALRPREDPFLAIGTRMLFQLLREEMDFDEVRLTYEPPSPMSVLSLVAKYRNRDLKDITVILIVDAMQQLMLSTDDGLNKDSDFYRTMSSIGDLGLKKIFLLPCITCTIATSVEKALQFSHRKRAYLPVPSMKPPTYRQGNKVIPVFEKKEIMDILVEDCGGHGRALEVLSECMAGRSIEKCNVENLMNDLRFRLTDRYVEALQNTGRDARAIARAVLTRTLLDVDKPVPRTEKNPDEYIHSGLIRFERKHEAQTGYFTAPYIWLWMLVEKSHEWGDSILRDWAFSDYKELREFMSSPGSKPWQGFERFVATFRCLKSTILDENEPTTISEVHAGALLNGDLQFINHHLQLEYAKHRTDTRSEKISTRSWNVECNKSIVNVRQFKHCIINSPGAKAGDAFISLDLPDDKSLNEIQQYKHTQNSINQQLYAKERTKSSSYDDFFILFTTSANCDVKLPRRSGIVYEKNFKEYFGPFAGRAFRQSRVRTPIPSAAPTLEVNINTDPIEQLCKVNQIGEKRANVIFSKRPFKDINDAFEKTSISKKVLKNFYFPNFPNGRTLHTISHILPRIK</sequence>
<protein>
    <submittedName>
        <fullName evidence="1">Uncharacterized protein</fullName>
    </submittedName>
</protein>
<dbReference type="EMBL" id="AUPC02000495">
    <property type="protein sequence ID" value="POG58798.1"/>
    <property type="molecule type" value="Genomic_DNA"/>
</dbReference>
<reference evidence="1 2" key="2">
    <citation type="journal article" date="2018" name="New Phytol.">
        <title>High intraspecific genome diversity in the model arbuscular mycorrhizal symbiont Rhizophagus irregularis.</title>
        <authorList>
            <person name="Chen E.C.H."/>
            <person name="Morin E."/>
            <person name="Beaudet D."/>
            <person name="Noel J."/>
            <person name="Yildirir G."/>
            <person name="Ndikumana S."/>
            <person name="Charron P."/>
            <person name="St-Onge C."/>
            <person name="Giorgi J."/>
            <person name="Kruger M."/>
            <person name="Marton T."/>
            <person name="Ropars J."/>
            <person name="Grigoriev I.V."/>
            <person name="Hainaut M."/>
            <person name="Henrissat B."/>
            <person name="Roux C."/>
            <person name="Martin F."/>
            <person name="Corradi N."/>
        </authorList>
    </citation>
    <scope>NUCLEOTIDE SEQUENCE [LARGE SCALE GENOMIC DNA]</scope>
    <source>
        <strain evidence="1 2">DAOM 197198</strain>
    </source>
</reference>
<dbReference type="AlphaFoldDB" id="A0A2P4P099"/>
<organism evidence="1 2">
    <name type="scientific">Rhizophagus irregularis (strain DAOM 181602 / DAOM 197198 / MUCL 43194)</name>
    <name type="common">Arbuscular mycorrhizal fungus</name>
    <name type="synonym">Glomus intraradices</name>
    <dbReference type="NCBI Taxonomy" id="747089"/>
    <lineage>
        <taxon>Eukaryota</taxon>
        <taxon>Fungi</taxon>
        <taxon>Fungi incertae sedis</taxon>
        <taxon>Mucoromycota</taxon>
        <taxon>Glomeromycotina</taxon>
        <taxon>Glomeromycetes</taxon>
        <taxon>Glomerales</taxon>
        <taxon>Glomeraceae</taxon>
        <taxon>Rhizophagus</taxon>
    </lineage>
</organism>
<reference evidence="1 2" key="1">
    <citation type="journal article" date="2013" name="Proc. Natl. Acad. Sci. U.S.A.">
        <title>Genome of an arbuscular mycorrhizal fungus provides insight into the oldest plant symbiosis.</title>
        <authorList>
            <person name="Tisserant E."/>
            <person name="Malbreil M."/>
            <person name="Kuo A."/>
            <person name="Kohler A."/>
            <person name="Symeonidi A."/>
            <person name="Balestrini R."/>
            <person name="Charron P."/>
            <person name="Duensing N."/>
            <person name="Frei Dit Frey N."/>
            <person name="Gianinazzi-Pearson V."/>
            <person name="Gilbert L.B."/>
            <person name="Handa Y."/>
            <person name="Herr J.R."/>
            <person name="Hijri M."/>
            <person name="Koul R."/>
            <person name="Kawaguchi M."/>
            <person name="Krajinski F."/>
            <person name="Lammers P.J."/>
            <person name="Masclaux F.G."/>
            <person name="Murat C."/>
            <person name="Morin E."/>
            <person name="Ndikumana S."/>
            <person name="Pagni M."/>
            <person name="Petitpierre D."/>
            <person name="Requena N."/>
            <person name="Rosikiewicz P."/>
            <person name="Riley R."/>
            <person name="Saito K."/>
            <person name="San Clemente H."/>
            <person name="Shapiro H."/>
            <person name="van Tuinen D."/>
            <person name="Becard G."/>
            <person name="Bonfante P."/>
            <person name="Paszkowski U."/>
            <person name="Shachar-Hill Y.Y."/>
            <person name="Tuskan G.A."/>
            <person name="Young P.W."/>
            <person name="Sanders I.R."/>
            <person name="Henrissat B."/>
            <person name="Rensing S.A."/>
            <person name="Grigoriev I.V."/>
            <person name="Corradi N."/>
            <person name="Roux C."/>
            <person name="Martin F."/>
        </authorList>
    </citation>
    <scope>NUCLEOTIDE SEQUENCE [LARGE SCALE GENOMIC DNA]</scope>
    <source>
        <strain evidence="1 2">DAOM 197198</strain>
    </source>
</reference>
<keyword evidence="2" id="KW-1185">Reference proteome</keyword>
<accession>A0A2P4P099</accession>
<dbReference type="Gene3D" id="1.10.150.320">
    <property type="entry name" value="Photosystem II 12 kDa extrinsic protein"/>
    <property type="match status" value="1"/>
</dbReference>
<comment type="caution">
    <text evidence="1">The sequence shown here is derived from an EMBL/GenBank/DDBJ whole genome shotgun (WGS) entry which is preliminary data.</text>
</comment>
<evidence type="ECO:0000313" key="1">
    <source>
        <dbReference type="EMBL" id="POG58798.1"/>
    </source>
</evidence>
<proteinExistence type="predicted"/>
<gene>
    <name evidence="1" type="ORF">GLOIN_2v1727418</name>
</gene>
<dbReference type="SUPFAM" id="SSF81585">
    <property type="entry name" value="PsbU/PolX domain-like"/>
    <property type="match status" value="1"/>
</dbReference>
<dbReference type="VEuPathDB" id="FungiDB:RhiirFUN_007386"/>
<evidence type="ECO:0000313" key="2">
    <source>
        <dbReference type="Proteomes" id="UP000018888"/>
    </source>
</evidence>